<organism evidence="8 9">
    <name type="scientific">Amblyomma americanum</name>
    <name type="common">Lone star tick</name>
    <dbReference type="NCBI Taxonomy" id="6943"/>
    <lineage>
        <taxon>Eukaryota</taxon>
        <taxon>Metazoa</taxon>
        <taxon>Ecdysozoa</taxon>
        <taxon>Arthropoda</taxon>
        <taxon>Chelicerata</taxon>
        <taxon>Arachnida</taxon>
        <taxon>Acari</taxon>
        <taxon>Parasitiformes</taxon>
        <taxon>Ixodida</taxon>
        <taxon>Ixodoidea</taxon>
        <taxon>Ixodidae</taxon>
        <taxon>Amblyomminae</taxon>
        <taxon>Amblyomma</taxon>
    </lineage>
</organism>
<evidence type="ECO:0000256" key="1">
    <source>
        <dbReference type="ARBA" id="ARBA00004613"/>
    </source>
</evidence>
<evidence type="ECO:0000313" key="8">
    <source>
        <dbReference type="EMBL" id="KAK8777427.1"/>
    </source>
</evidence>
<keyword evidence="3" id="KW-0646">Protease inhibitor</keyword>
<evidence type="ECO:0000256" key="2">
    <source>
        <dbReference type="ARBA" id="ARBA00022525"/>
    </source>
</evidence>
<evidence type="ECO:0000256" key="6">
    <source>
        <dbReference type="ARBA" id="ARBA00023157"/>
    </source>
</evidence>
<accession>A0AAQ4ERT4</accession>
<keyword evidence="5" id="KW-0722">Serine protease inhibitor</keyword>
<dbReference type="EMBL" id="JARKHS020011862">
    <property type="protein sequence ID" value="KAK8777427.1"/>
    <property type="molecule type" value="Genomic_DNA"/>
</dbReference>
<dbReference type="FunFam" id="4.10.410.10:FF:000021">
    <property type="entry name" value="Serine protease inhibitor, putative"/>
    <property type="match status" value="1"/>
</dbReference>
<dbReference type="Proteomes" id="UP001321473">
    <property type="component" value="Unassembled WGS sequence"/>
</dbReference>
<keyword evidence="9" id="KW-1185">Reference proteome</keyword>
<dbReference type="AlphaFoldDB" id="A0AAQ4ERT4"/>
<feature type="domain" description="BPTI/Kunitz inhibitor" evidence="7">
    <location>
        <begin position="49"/>
        <end position="99"/>
    </location>
</feature>
<dbReference type="PROSITE" id="PS50279">
    <property type="entry name" value="BPTI_KUNITZ_2"/>
    <property type="match status" value="1"/>
</dbReference>
<evidence type="ECO:0000256" key="4">
    <source>
        <dbReference type="ARBA" id="ARBA00022737"/>
    </source>
</evidence>
<dbReference type="InterPro" id="IPR002223">
    <property type="entry name" value="Kunitz_BPTI"/>
</dbReference>
<comment type="caution">
    <text evidence="8">The sequence shown here is derived from an EMBL/GenBank/DDBJ whole genome shotgun (WGS) entry which is preliminary data.</text>
</comment>
<comment type="subcellular location">
    <subcellularLocation>
        <location evidence="1">Secreted</location>
    </subcellularLocation>
</comment>
<dbReference type="GO" id="GO:0004867">
    <property type="term" value="F:serine-type endopeptidase inhibitor activity"/>
    <property type="evidence" value="ECO:0007669"/>
    <property type="project" value="UniProtKB-KW"/>
</dbReference>
<dbReference type="PROSITE" id="PS00280">
    <property type="entry name" value="BPTI_KUNITZ_1"/>
    <property type="match status" value="1"/>
</dbReference>
<dbReference type="Pfam" id="PF00014">
    <property type="entry name" value="Kunitz_BPTI"/>
    <property type="match status" value="1"/>
</dbReference>
<dbReference type="PANTHER" id="PTHR10083">
    <property type="entry name" value="KUNITZ-TYPE PROTEASE INHIBITOR-RELATED"/>
    <property type="match status" value="1"/>
</dbReference>
<dbReference type="InterPro" id="IPR020901">
    <property type="entry name" value="Prtase_inh_Kunz-CS"/>
</dbReference>
<evidence type="ECO:0000256" key="3">
    <source>
        <dbReference type="ARBA" id="ARBA00022690"/>
    </source>
</evidence>
<gene>
    <name evidence="8" type="ORF">V5799_029229</name>
</gene>
<dbReference type="Gene3D" id="4.10.410.10">
    <property type="entry name" value="Pancreatic trypsin inhibitor Kunitz domain"/>
    <property type="match status" value="1"/>
</dbReference>
<dbReference type="PANTHER" id="PTHR10083:SF381">
    <property type="entry name" value="BPTI_KUNITZ INHIBITOR DOMAIN-CONTAINING PROTEIN"/>
    <property type="match status" value="1"/>
</dbReference>
<dbReference type="InterPro" id="IPR050098">
    <property type="entry name" value="TFPI/VKTCI-like"/>
</dbReference>
<dbReference type="SUPFAM" id="SSF57362">
    <property type="entry name" value="BPTI-like"/>
    <property type="match status" value="1"/>
</dbReference>
<dbReference type="GO" id="GO:0005615">
    <property type="term" value="C:extracellular space"/>
    <property type="evidence" value="ECO:0007669"/>
    <property type="project" value="TreeGrafter"/>
</dbReference>
<keyword evidence="2" id="KW-0964">Secreted</keyword>
<dbReference type="PRINTS" id="PR00759">
    <property type="entry name" value="BASICPTASE"/>
</dbReference>
<keyword evidence="6" id="KW-1015">Disulfide bond</keyword>
<dbReference type="SMART" id="SM00131">
    <property type="entry name" value="KU"/>
    <property type="match status" value="1"/>
</dbReference>
<dbReference type="InterPro" id="IPR036880">
    <property type="entry name" value="Kunitz_BPTI_sf"/>
</dbReference>
<reference evidence="8 9" key="1">
    <citation type="journal article" date="2023" name="Arcadia Sci">
        <title>De novo assembly of a long-read Amblyomma americanum tick genome.</title>
        <authorList>
            <person name="Chou S."/>
            <person name="Poskanzer K.E."/>
            <person name="Rollins M."/>
            <person name="Thuy-Boun P.S."/>
        </authorList>
    </citation>
    <scope>NUCLEOTIDE SEQUENCE [LARGE SCALE GENOMIC DNA]</scope>
    <source>
        <strain evidence="8">F_SG_1</strain>
        <tissue evidence="8">Salivary glands</tissue>
    </source>
</reference>
<evidence type="ECO:0000256" key="5">
    <source>
        <dbReference type="ARBA" id="ARBA00022900"/>
    </source>
</evidence>
<sequence length="112" mass="12951">MPLFLRIKNFVYILHLLQGFSHFPFTASFRPERHWGVRSGLFASVADVCRRPAYSGPCMASIPRFYYDAQTKQCRQFIYGGCHSNGNNFETLRQCMDACAIQSPWEPMPRHA</sequence>
<evidence type="ECO:0000313" key="9">
    <source>
        <dbReference type="Proteomes" id="UP001321473"/>
    </source>
</evidence>
<dbReference type="CDD" id="cd00109">
    <property type="entry name" value="Kunitz-type"/>
    <property type="match status" value="1"/>
</dbReference>
<keyword evidence="4" id="KW-0677">Repeat</keyword>
<name>A0AAQ4ERT4_AMBAM</name>
<protein>
    <recommendedName>
        <fullName evidence="7">BPTI/Kunitz inhibitor domain-containing protein</fullName>
    </recommendedName>
</protein>
<proteinExistence type="predicted"/>
<evidence type="ECO:0000259" key="7">
    <source>
        <dbReference type="PROSITE" id="PS50279"/>
    </source>
</evidence>